<evidence type="ECO:0000313" key="16">
    <source>
        <dbReference type="Proteomes" id="UP000000466"/>
    </source>
</evidence>
<organism evidence="15 16">
    <name type="scientific">Simiduia agarivorans (strain DSM 21679 / JCM 13881 / BCRC 17597 / SA1)</name>
    <dbReference type="NCBI Taxonomy" id="1117647"/>
    <lineage>
        <taxon>Bacteria</taxon>
        <taxon>Pseudomonadati</taxon>
        <taxon>Pseudomonadota</taxon>
        <taxon>Gammaproteobacteria</taxon>
        <taxon>Cellvibrionales</taxon>
        <taxon>Cellvibrionaceae</taxon>
        <taxon>Simiduia</taxon>
    </lineage>
</organism>
<feature type="transmembrane region" description="Helical" evidence="13">
    <location>
        <begin position="48"/>
        <end position="69"/>
    </location>
</feature>
<name>K4KLT0_SIMAS</name>
<evidence type="ECO:0000256" key="7">
    <source>
        <dbReference type="ARBA" id="ARBA00022723"/>
    </source>
</evidence>
<comment type="cofactor">
    <cofactor evidence="1">
        <name>heme b</name>
        <dbReference type="ChEBI" id="CHEBI:60344"/>
    </cofactor>
</comment>
<evidence type="ECO:0000256" key="11">
    <source>
        <dbReference type="ARBA" id="ARBA00023136"/>
    </source>
</evidence>
<dbReference type="EMBL" id="CP003746">
    <property type="protein sequence ID" value="AFV00135.1"/>
    <property type="molecule type" value="Genomic_DNA"/>
</dbReference>
<dbReference type="OrthoDB" id="9793784at2"/>
<keyword evidence="9 13" id="KW-1133">Transmembrane helix</keyword>
<dbReference type="Pfam" id="PF01292">
    <property type="entry name" value="Ni_hydr_CYTB"/>
    <property type="match status" value="1"/>
</dbReference>
<sequence>MKLSDSTQRYGTLTQTLHWLSAVLVIGLFGLGLWMVELGYYDDWYHDAPALHISFGLVLAALTVIRMLWRAVQNGSPPLEGSRVTRAGASASKIMLYLLLLFMAVSGYLITGADGSGADFFELATLPSLLTLGSDSVDLLGELHEWAAWGLILLAAGHGLAALYHHFIARDLTLARMLPFTQTGEHNERR</sequence>
<evidence type="ECO:0000256" key="12">
    <source>
        <dbReference type="ARBA" id="ARBA00037975"/>
    </source>
</evidence>
<gene>
    <name evidence="15" type="ordered locus">M5M_15000</name>
</gene>
<evidence type="ECO:0000256" key="8">
    <source>
        <dbReference type="ARBA" id="ARBA00022982"/>
    </source>
</evidence>
<comment type="similarity">
    <text evidence="12">Belongs to the cytochrome b561 family.</text>
</comment>
<dbReference type="SUPFAM" id="SSF81342">
    <property type="entry name" value="Transmembrane di-heme cytochromes"/>
    <property type="match status" value="1"/>
</dbReference>
<evidence type="ECO:0000256" key="13">
    <source>
        <dbReference type="SAM" id="Phobius"/>
    </source>
</evidence>
<proteinExistence type="inferred from homology"/>
<keyword evidence="4" id="KW-1003">Cell membrane</keyword>
<dbReference type="PANTHER" id="PTHR30529:SF1">
    <property type="entry name" value="CYTOCHROME B561 HOMOLOG 2"/>
    <property type="match status" value="1"/>
</dbReference>
<keyword evidence="5" id="KW-0349">Heme</keyword>
<evidence type="ECO:0000256" key="2">
    <source>
        <dbReference type="ARBA" id="ARBA00004651"/>
    </source>
</evidence>
<feature type="transmembrane region" description="Helical" evidence="13">
    <location>
        <begin position="16"/>
        <end position="36"/>
    </location>
</feature>
<evidence type="ECO:0000256" key="4">
    <source>
        <dbReference type="ARBA" id="ARBA00022475"/>
    </source>
</evidence>
<dbReference type="Gene3D" id="1.20.950.20">
    <property type="entry name" value="Transmembrane di-heme cytochromes, Chain C"/>
    <property type="match status" value="2"/>
</dbReference>
<dbReference type="GO" id="GO:0020037">
    <property type="term" value="F:heme binding"/>
    <property type="evidence" value="ECO:0007669"/>
    <property type="project" value="TreeGrafter"/>
</dbReference>
<evidence type="ECO:0000256" key="10">
    <source>
        <dbReference type="ARBA" id="ARBA00023004"/>
    </source>
</evidence>
<keyword evidence="16" id="KW-1185">Reference proteome</keyword>
<keyword evidence="6 13" id="KW-0812">Transmembrane</keyword>
<dbReference type="GO" id="GO:0046872">
    <property type="term" value="F:metal ion binding"/>
    <property type="evidence" value="ECO:0007669"/>
    <property type="project" value="UniProtKB-KW"/>
</dbReference>
<dbReference type="KEGG" id="saga:M5M_15000"/>
<dbReference type="Proteomes" id="UP000000466">
    <property type="component" value="Chromosome"/>
</dbReference>
<dbReference type="HOGENOM" id="CLU_095321_4_1_6"/>
<evidence type="ECO:0000256" key="9">
    <source>
        <dbReference type="ARBA" id="ARBA00022989"/>
    </source>
</evidence>
<feature type="transmembrane region" description="Helical" evidence="13">
    <location>
        <begin position="90"/>
        <end position="110"/>
    </location>
</feature>
<dbReference type="GO" id="GO:0005886">
    <property type="term" value="C:plasma membrane"/>
    <property type="evidence" value="ECO:0007669"/>
    <property type="project" value="UniProtKB-SubCell"/>
</dbReference>
<protein>
    <submittedName>
        <fullName evidence="15">Cytochrome b561-like protein</fullName>
    </submittedName>
</protein>
<dbReference type="GO" id="GO:0009055">
    <property type="term" value="F:electron transfer activity"/>
    <property type="evidence" value="ECO:0007669"/>
    <property type="project" value="InterPro"/>
</dbReference>
<dbReference type="InterPro" id="IPR011577">
    <property type="entry name" value="Cyt_b561_bac/Ni-Hgenase"/>
</dbReference>
<dbReference type="AlphaFoldDB" id="K4KLT0"/>
<evidence type="ECO:0000256" key="1">
    <source>
        <dbReference type="ARBA" id="ARBA00001970"/>
    </source>
</evidence>
<evidence type="ECO:0000256" key="6">
    <source>
        <dbReference type="ARBA" id="ARBA00022692"/>
    </source>
</evidence>
<accession>K4KLT0</accession>
<dbReference type="eggNOG" id="COG3038">
    <property type="taxonomic scope" value="Bacteria"/>
</dbReference>
<keyword evidence="7" id="KW-0479">Metal-binding</keyword>
<dbReference type="GO" id="GO:0022904">
    <property type="term" value="P:respiratory electron transport chain"/>
    <property type="evidence" value="ECO:0007669"/>
    <property type="project" value="InterPro"/>
</dbReference>
<dbReference type="RefSeq" id="WP_015048287.1">
    <property type="nucleotide sequence ID" value="NC_018868.3"/>
</dbReference>
<keyword evidence="10" id="KW-0408">Iron</keyword>
<keyword evidence="8" id="KW-0249">Electron transport</keyword>
<keyword evidence="3" id="KW-0813">Transport</keyword>
<evidence type="ECO:0000256" key="5">
    <source>
        <dbReference type="ARBA" id="ARBA00022617"/>
    </source>
</evidence>
<dbReference type="PANTHER" id="PTHR30529">
    <property type="entry name" value="CYTOCHROME B561"/>
    <property type="match status" value="1"/>
</dbReference>
<keyword evidence="11 13" id="KW-0472">Membrane</keyword>
<evidence type="ECO:0000259" key="14">
    <source>
        <dbReference type="Pfam" id="PF01292"/>
    </source>
</evidence>
<comment type="subcellular location">
    <subcellularLocation>
        <location evidence="2">Cell membrane</location>
        <topology evidence="2">Multi-pass membrane protein</topology>
    </subcellularLocation>
</comment>
<evidence type="ECO:0000256" key="3">
    <source>
        <dbReference type="ARBA" id="ARBA00022448"/>
    </source>
</evidence>
<dbReference type="STRING" id="1117647.M5M_15000"/>
<evidence type="ECO:0000313" key="15">
    <source>
        <dbReference type="EMBL" id="AFV00135.1"/>
    </source>
</evidence>
<reference evidence="15 16" key="1">
    <citation type="journal article" date="2013" name="Genome Announc.">
        <title>Complete genome sequence of Simiduia agarivorans SA1(T), a marine bacterium able to degrade a variety of polysaccharides.</title>
        <authorList>
            <person name="Lin S.Y."/>
            <person name="Shieh W.Y."/>
            <person name="Chen J.S."/>
            <person name="Tang S.L."/>
        </authorList>
    </citation>
    <scope>NUCLEOTIDE SEQUENCE [LARGE SCALE GENOMIC DNA]</scope>
    <source>
        <strain evidence="16">DSM 21679 / JCM 13881 / BCRC 17597 / SA1</strain>
    </source>
</reference>
<dbReference type="InterPro" id="IPR052168">
    <property type="entry name" value="Cytochrome_b561_oxidase"/>
</dbReference>
<dbReference type="InterPro" id="IPR016174">
    <property type="entry name" value="Di-haem_cyt_TM"/>
</dbReference>
<feature type="transmembrane region" description="Helical" evidence="13">
    <location>
        <begin position="146"/>
        <end position="167"/>
    </location>
</feature>
<feature type="domain" description="Cytochrome b561 bacterial/Ni-hydrogenase" evidence="14">
    <location>
        <begin position="9"/>
        <end position="179"/>
    </location>
</feature>